<proteinExistence type="predicted"/>
<organism evidence="1 2">
    <name type="scientific">Stylosanthes scabra</name>
    <dbReference type="NCBI Taxonomy" id="79078"/>
    <lineage>
        <taxon>Eukaryota</taxon>
        <taxon>Viridiplantae</taxon>
        <taxon>Streptophyta</taxon>
        <taxon>Embryophyta</taxon>
        <taxon>Tracheophyta</taxon>
        <taxon>Spermatophyta</taxon>
        <taxon>Magnoliopsida</taxon>
        <taxon>eudicotyledons</taxon>
        <taxon>Gunneridae</taxon>
        <taxon>Pentapetalae</taxon>
        <taxon>rosids</taxon>
        <taxon>fabids</taxon>
        <taxon>Fabales</taxon>
        <taxon>Fabaceae</taxon>
        <taxon>Papilionoideae</taxon>
        <taxon>50 kb inversion clade</taxon>
        <taxon>dalbergioids sensu lato</taxon>
        <taxon>Dalbergieae</taxon>
        <taxon>Pterocarpus clade</taxon>
        <taxon>Stylosanthes</taxon>
    </lineage>
</organism>
<accession>A0ABU6Y7M1</accession>
<gene>
    <name evidence="1" type="ORF">PIB30_026196</name>
</gene>
<evidence type="ECO:0000313" key="2">
    <source>
        <dbReference type="Proteomes" id="UP001341840"/>
    </source>
</evidence>
<dbReference type="Proteomes" id="UP001341840">
    <property type="component" value="Unassembled WGS sequence"/>
</dbReference>
<dbReference type="EMBL" id="JASCZI010241753">
    <property type="protein sequence ID" value="MED6206380.1"/>
    <property type="molecule type" value="Genomic_DNA"/>
</dbReference>
<keyword evidence="2" id="KW-1185">Reference proteome</keyword>
<sequence length="107" mass="12466">MRTKRLSAEMINSAGCGIWIHEVSNRCNHELHHNLKGSITWYMILSLRHFTLSARSLAIDMTDLSEIVDSKEIMLGDKEVQWQAYVYHVFDFTGSFKPGYGYSFRNY</sequence>
<name>A0ABU6Y7M1_9FABA</name>
<protein>
    <submittedName>
        <fullName evidence="1">Uncharacterized protein</fullName>
    </submittedName>
</protein>
<comment type="caution">
    <text evidence="1">The sequence shown here is derived from an EMBL/GenBank/DDBJ whole genome shotgun (WGS) entry which is preliminary data.</text>
</comment>
<evidence type="ECO:0000313" key="1">
    <source>
        <dbReference type="EMBL" id="MED6206380.1"/>
    </source>
</evidence>
<reference evidence="1 2" key="1">
    <citation type="journal article" date="2023" name="Plants (Basel)">
        <title>Bridging the Gap: Combining Genomics and Transcriptomics Approaches to Understand Stylosanthes scabra, an Orphan Legume from the Brazilian Caatinga.</title>
        <authorList>
            <person name="Ferreira-Neto J.R.C."/>
            <person name="da Silva M.D."/>
            <person name="Binneck E."/>
            <person name="de Melo N.F."/>
            <person name="da Silva R.H."/>
            <person name="de Melo A.L.T.M."/>
            <person name="Pandolfi V."/>
            <person name="Bustamante F.O."/>
            <person name="Brasileiro-Vidal A.C."/>
            <person name="Benko-Iseppon A.M."/>
        </authorList>
    </citation>
    <scope>NUCLEOTIDE SEQUENCE [LARGE SCALE GENOMIC DNA]</scope>
    <source>
        <tissue evidence="1">Leaves</tissue>
    </source>
</reference>